<comment type="caution">
    <text evidence="5">The sequence shown here is derived from an EMBL/GenBank/DDBJ whole genome shotgun (WGS) entry which is preliminary data.</text>
</comment>
<feature type="domain" description="ABC transporter" evidence="4">
    <location>
        <begin position="7"/>
        <end position="238"/>
    </location>
</feature>
<evidence type="ECO:0000259" key="4">
    <source>
        <dbReference type="PROSITE" id="PS50893"/>
    </source>
</evidence>
<dbReference type="GO" id="GO:0005524">
    <property type="term" value="F:ATP binding"/>
    <property type="evidence" value="ECO:0007669"/>
    <property type="project" value="UniProtKB-KW"/>
</dbReference>
<dbReference type="InterPro" id="IPR003593">
    <property type="entry name" value="AAA+_ATPase"/>
</dbReference>
<gene>
    <name evidence="5" type="ORF">HY544_02820</name>
</gene>
<dbReference type="InterPro" id="IPR003439">
    <property type="entry name" value="ABC_transporter-like_ATP-bd"/>
</dbReference>
<dbReference type="SMART" id="SM00382">
    <property type="entry name" value="AAA"/>
    <property type="match status" value="1"/>
</dbReference>
<dbReference type="GO" id="GO:0016887">
    <property type="term" value="F:ATP hydrolysis activity"/>
    <property type="evidence" value="ECO:0007669"/>
    <property type="project" value="InterPro"/>
</dbReference>
<keyword evidence="3 5" id="KW-0067">ATP-binding</keyword>
<dbReference type="GO" id="GO:0022857">
    <property type="term" value="F:transmembrane transporter activity"/>
    <property type="evidence" value="ECO:0007669"/>
    <property type="project" value="UniProtKB-ARBA"/>
</dbReference>
<dbReference type="PANTHER" id="PTHR24220:SF86">
    <property type="entry name" value="ABC TRANSPORTER ABCH.1"/>
    <property type="match status" value="1"/>
</dbReference>
<evidence type="ECO:0000256" key="1">
    <source>
        <dbReference type="ARBA" id="ARBA00022448"/>
    </source>
</evidence>
<dbReference type="InterPro" id="IPR027417">
    <property type="entry name" value="P-loop_NTPase"/>
</dbReference>
<dbReference type="Proteomes" id="UP000732298">
    <property type="component" value="Unassembled WGS sequence"/>
</dbReference>
<dbReference type="PROSITE" id="PS00211">
    <property type="entry name" value="ABC_TRANSPORTER_1"/>
    <property type="match status" value="1"/>
</dbReference>
<keyword evidence="1" id="KW-0813">Transport</keyword>
<evidence type="ECO:0000256" key="2">
    <source>
        <dbReference type="ARBA" id="ARBA00022741"/>
    </source>
</evidence>
<dbReference type="InterPro" id="IPR015854">
    <property type="entry name" value="ABC_transpr_LolD-like"/>
</dbReference>
<dbReference type="Pfam" id="PF00005">
    <property type="entry name" value="ABC_tran"/>
    <property type="match status" value="1"/>
</dbReference>
<protein>
    <submittedName>
        <fullName evidence="5">ABC transporter ATP-binding protein</fullName>
    </submittedName>
</protein>
<dbReference type="Gene3D" id="3.40.50.300">
    <property type="entry name" value="P-loop containing nucleotide triphosphate hydrolases"/>
    <property type="match status" value="1"/>
</dbReference>
<dbReference type="InterPro" id="IPR017871">
    <property type="entry name" value="ABC_transporter-like_CS"/>
</dbReference>
<evidence type="ECO:0000313" key="5">
    <source>
        <dbReference type="EMBL" id="MBI4210412.1"/>
    </source>
</evidence>
<reference evidence="5" key="1">
    <citation type="submission" date="2020-07" db="EMBL/GenBank/DDBJ databases">
        <title>Huge and variable diversity of episymbiotic CPR bacteria and DPANN archaea in groundwater ecosystems.</title>
        <authorList>
            <person name="He C.Y."/>
            <person name="Keren R."/>
            <person name="Whittaker M."/>
            <person name="Farag I.F."/>
            <person name="Doudna J."/>
            <person name="Cate J.H.D."/>
            <person name="Banfield J.F."/>
        </authorList>
    </citation>
    <scope>NUCLEOTIDE SEQUENCE</scope>
    <source>
        <strain evidence="5">NC_groundwater_1296_Ag_S-0.2um_52_80</strain>
    </source>
</reference>
<dbReference type="InterPro" id="IPR017911">
    <property type="entry name" value="MacB-like_ATP-bd"/>
</dbReference>
<keyword evidence="2" id="KW-0547">Nucleotide-binding</keyword>
<name>A0A8T3YKS4_9ARCH</name>
<dbReference type="GO" id="GO:0005886">
    <property type="term" value="C:plasma membrane"/>
    <property type="evidence" value="ECO:0007669"/>
    <property type="project" value="TreeGrafter"/>
</dbReference>
<dbReference type="PANTHER" id="PTHR24220">
    <property type="entry name" value="IMPORT ATP-BINDING PROTEIN"/>
    <property type="match status" value="1"/>
</dbReference>
<dbReference type="FunFam" id="3.40.50.300:FF:000032">
    <property type="entry name" value="Export ABC transporter ATP-binding protein"/>
    <property type="match status" value="1"/>
</dbReference>
<sequence>MMTAPIVEARDVVREYKMGTASVRALSGVSLSIDAGDFVVIVGPSGSGKSTLMHILGTLDHPTSGKVFIDGRDISVFDDWHLAMLRRKKIGFIFQSFNLIPTLNALENVVIPTEPIPGDKDWADGRAVSLLKRVGLGERMFHKPDELSGGQRQRVSIARALINDPEIVFADEPTGNLDSVTGKQVIGLMRELNSRDNKTFVIVTHDPSLLDYATKKVFILDGRISKVENAGRKSGKGG</sequence>
<proteinExistence type="predicted"/>
<dbReference type="PROSITE" id="PS50893">
    <property type="entry name" value="ABC_TRANSPORTER_2"/>
    <property type="match status" value="1"/>
</dbReference>
<evidence type="ECO:0000313" key="6">
    <source>
        <dbReference type="Proteomes" id="UP000732298"/>
    </source>
</evidence>
<dbReference type="EMBL" id="JACQPB010000034">
    <property type="protein sequence ID" value="MBI4210412.1"/>
    <property type="molecule type" value="Genomic_DNA"/>
</dbReference>
<accession>A0A8T3YKS4</accession>
<dbReference type="GO" id="GO:0098796">
    <property type="term" value="C:membrane protein complex"/>
    <property type="evidence" value="ECO:0007669"/>
    <property type="project" value="UniProtKB-ARBA"/>
</dbReference>
<organism evidence="5 6">
    <name type="scientific">Candidatus Iainarchaeum sp</name>
    <dbReference type="NCBI Taxonomy" id="3101447"/>
    <lineage>
        <taxon>Archaea</taxon>
        <taxon>Candidatus Iainarchaeota</taxon>
        <taxon>Candidatus Iainarchaeia</taxon>
        <taxon>Candidatus Iainarchaeales</taxon>
        <taxon>Candidatus Iainarchaeaceae</taxon>
        <taxon>Candidatus Iainarchaeum</taxon>
    </lineage>
</organism>
<dbReference type="SUPFAM" id="SSF52540">
    <property type="entry name" value="P-loop containing nucleoside triphosphate hydrolases"/>
    <property type="match status" value="1"/>
</dbReference>
<dbReference type="AlphaFoldDB" id="A0A8T3YKS4"/>
<dbReference type="CDD" id="cd03255">
    <property type="entry name" value="ABC_MJ0796_LolCDE_FtsE"/>
    <property type="match status" value="1"/>
</dbReference>
<evidence type="ECO:0000256" key="3">
    <source>
        <dbReference type="ARBA" id="ARBA00022840"/>
    </source>
</evidence>